<name>A0A934PS95_9SPHI</name>
<protein>
    <submittedName>
        <fullName evidence="2">IS3 family transposase</fullName>
    </submittedName>
</protein>
<proteinExistence type="predicted"/>
<dbReference type="AlphaFoldDB" id="A0A934PS95"/>
<dbReference type="PROSITE" id="PS50994">
    <property type="entry name" value="INTEGRASE"/>
    <property type="match status" value="1"/>
</dbReference>
<keyword evidence="3" id="KW-1185">Reference proteome</keyword>
<evidence type="ECO:0000313" key="2">
    <source>
        <dbReference type="EMBL" id="MBK0378028.1"/>
    </source>
</evidence>
<comment type="caution">
    <text evidence="2">The sequence shown here is derived from an EMBL/GenBank/DDBJ whole genome shotgun (WGS) entry which is preliminary data.</text>
</comment>
<dbReference type="NCBIfam" id="NF033516">
    <property type="entry name" value="transpos_IS3"/>
    <property type="match status" value="1"/>
</dbReference>
<reference evidence="2" key="1">
    <citation type="submission" date="2020-12" db="EMBL/GenBank/DDBJ databases">
        <title>Bacterial novel species Mucilaginibacter sp. SD-g isolated from soil.</title>
        <authorList>
            <person name="Jung H.-Y."/>
        </authorList>
    </citation>
    <scope>NUCLEOTIDE SEQUENCE</scope>
    <source>
        <strain evidence="2">SD-g</strain>
    </source>
</reference>
<dbReference type="SUPFAM" id="SSF53098">
    <property type="entry name" value="Ribonuclease H-like"/>
    <property type="match status" value="1"/>
</dbReference>
<dbReference type="PANTHER" id="PTHR46889">
    <property type="entry name" value="TRANSPOSASE INSF FOR INSERTION SEQUENCE IS3B-RELATED"/>
    <property type="match status" value="1"/>
</dbReference>
<feature type="domain" description="Integrase catalytic" evidence="1">
    <location>
        <begin position="243"/>
        <end position="404"/>
    </location>
</feature>
<dbReference type="PANTHER" id="PTHR46889:SF5">
    <property type="entry name" value="INTEGRASE PROTEIN"/>
    <property type="match status" value="1"/>
</dbReference>
<dbReference type="InterPro" id="IPR048020">
    <property type="entry name" value="Transpos_IS3"/>
</dbReference>
<evidence type="ECO:0000259" key="1">
    <source>
        <dbReference type="PROSITE" id="PS50994"/>
    </source>
</evidence>
<gene>
    <name evidence="2" type="ORF">I5M19_01815</name>
</gene>
<dbReference type="Gene3D" id="1.10.10.10">
    <property type="entry name" value="Winged helix-like DNA-binding domain superfamily/Winged helix DNA-binding domain"/>
    <property type="match status" value="1"/>
</dbReference>
<dbReference type="InterPro" id="IPR036397">
    <property type="entry name" value="RNaseH_sf"/>
</dbReference>
<dbReference type="Proteomes" id="UP000613193">
    <property type="component" value="Unassembled WGS sequence"/>
</dbReference>
<dbReference type="GO" id="GO:0015074">
    <property type="term" value="P:DNA integration"/>
    <property type="evidence" value="ECO:0007669"/>
    <property type="project" value="InterPro"/>
</dbReference>
<dbReference type="RefSeq" id="WP_200063457.1">
    <property type="nucleotide sequence ID" value="NZ_JAEHFW010000001.1"/>
</dbReference>
<dbReference type="Gene3D" id="3.30.420.10">
    <property type="entry name" value="Ribonuclease H-like superfamily/Ribonuclease H"/>
    <property type="match status" value="1"/>
</dbReference>
<dbReference type="Pfam" id="PF00665">
    <property type="entry name" value="rve"/>
    <property type="match status" value="1"/>
</dbReference>
<dbReference type="InterPro" id="IPR050900">
    <property type="entry name" value="Transposase_IS3/IS150/IS904"/>
</dbReference>
<dbReference type="GO" id="GO:0003676">
    <property type="term" value="F:nucleic acid binding"/>
    <property type="evidence" value="ECO:0007669"/>
    <property type="project" value="InterPro"/>
</dbReference>
<accession>A0A934PS95</accession>
<evidence type="ECO:0000313" key="3">
    <source>
        <dbReference type="Proteomes" id="UP000613193"/>
    </source>
</evidence>
<dbReference type="InterPro" id="IPR009057">
    <property type="entry name" value="Homeodomain-like_sf"/>
</dbReference>
<dbReference type="InterPro" id="IPR001584">
    <property type="entry name" value="Integrase_cat-core"/>
</dbReference>
<organism evidence="2 3">
    <name type="scientific">Mucilaginibacter segetis</name>
    <dbReference type="NCBI Taxonomy" id="2793071"/>
    <lineage>
        <taxon>Bacteria</taxon>
        <taxon>Pseudomonadati</taxon>
        <taxon>Bacteroidota</taxon>
        <taxon>Sphingobacteriia</taxon>
        <taxon>Sphingobacteriales</taxon>
        <taxon>Sphingobacteriaceae</taxon>
        <taxon>Mucilaginibacter</taxon>
    </lineage>
</organism>
<dbReference type="InterPro" id="IPR036388">
    <property type="entry name" value="WH-like_DNA-bd_sf"/>
</dbReference>
<dbReference type="SUPFAM" id="SSF46689">
    <property type="entry name" value="Homeodomain-like"/>
    <property type="match status" value="1"/>
</dbReference>
<dbReference type="EMBL" id="JAEHFW010000001">
    <property type="protein sequence ID" value="MBK0378028.1"/>
    <property type="molecule type" value="Genomic_DNA"/>
</dbReference>
<sequence>MKKSMNKSPRRSQRDYSLAFKLQVVQQVEKGELTYKKAQKHYGIQGRSTVLVWLRKHGTLDWTLPKQYTLDNDRELTPEQRIKQLEAALKDEQDRNLIYKTMFDILQKEHGIALPKKVFTQTIQRLKAKGIVSLSKACRLFGMSRQGYYQKQQRIEKRLQELRQVKADVIKERIHLPRLGTRKLYYRLSKQIRSKGIKIGRDALFDFLRSEHMLIKPKHSYHKTTNSKHWLHKYPNLLKGRKAATRPNEVWVSDITYIDTKTETAYLSLVTDAYSRKIVGYHLHPSLHTDGVAAAMQMAVKQEQISAPLIHHSDRGLQYCSAQYQQLLAKHHITPSMTDGYNCYQNALAERINGIIKNEFLVVKAEDSQQAAAMIADAIELYNCRRPHLALNYQTPQLVHQQKILAGINQQGLSLNH</sequence>
<dbReference type="InterPro" id="IPR012337">
    <property type="entry name" value="RNaseH-like_sf"/>
</dbReference>